<dbReference type="Proteomes" id="UP001057402">
    <property type="component" value="Chromosome 9"/>
</dbReference>
<name>A0ACB9MV34_9MYRT</name>
<dbReference type="EMBL" id="CM042888">
    <property type="protein sequence ID" value="KAI4326345.1"/>
    <property type="molecule type" value="Genomic_DNA"/>
</dbReference>
<evidence type="ECO:0000313" key="1">
    <source>
        <dbReference type="EMBL" id="KAI4326345.1"/>
    </source>
</evidence>
<accession>A0ACB9MV34</accession>
<comment type="caution">
    <text evidence="1">The sequence shown here is derived from an EMBL/GenBank/DDBJ whole genome shotgun (WGS) entry which is preliminary data.</text>
</comment>
<reference evidence="2" key="1">
    <citation type="journal article" date="2023" name="Front. Plant Sci.">
        <title>Chromosomal-level genome assembly of Melastoma candidum provides insights into trichome evolution.</title>
        <authorList>
            <person name="Zhong Y."/>
            <person name="Wu W."/>
            <person name="Sun C."/>
            <person name="Zou P."/>
            <person name="Liu Y."/>
            <person name="Dai S."/>
            <person name="Zhou R."/>
        </authorList>
    </citation>
    <scope>NUCLEOTIDE SEQUENCE [LARGE SCALE GENOMIC DNA]</scope>
</reference>
<proteinExistence type="predicted"/>
<sequence length="262" mass="27935">MLLLVGSPPSVPLPLMKTTFFFFKTGSLYLSLQSLQLASSCLDKSSEILSRINPCKVADSTECKLFLDVNLARARATWECKDVVLAVLLLSGGSKGMLLGSAEHHQALANQYMSFGKSLLGNSEGDAGRSGILKEALKLINGALELCEKGLKHHGLRSTRLICMISKEKEKYRHPSLPVLAMKAWLGLGKHSEAEKVVGTAGAETAKGVFLGLLGRCHVGAGAAVRVVARVADDVRESWKTKGEGGSVAGFRGQSHSLFVGD</sequence>
<protein>
    <submittedName>
        <fullName evidence="1">Uncharacterized protein</fullName>
    </submittedName>
</protein>
<evidence type="ECO:0000313" key="2">
    <source>
        <dbReference type="Proteomes" id="UP001057402"/>
    </source>
</evidence>
<organism evidence="1 2">
    <name type="scientific">Melastoma candidum</name>
    <dbReference type="NCBI Taxonomy" id="119954"/>
    <lineage>
        <taxon>Eukaryota</taxon>
        <taxon>Viridiplantae</taxon>
        <taxon>Streptophyta</taxon>
        <taxon>Embryophyta</taxon>
        <taxon>Tracheophyta</taxon>
        <taxon>Spermatophyta</taxon>
        <taxon>Magnoliopsida</taxon>
        <taxon>eudicotyledons</taxon>
        <taxon>Gunneridae</taxon>
        <taxon>Pentapetalae</taxon>
        <taxon>rosids</taxon>
        <taxon>malvids</taxon>
        <taxon>Myrtales</taxon>
        <taxon>Melastomataceae</taxon>
        <taxon>Melastomatoideae</taxon>
        <taxon>Melastomateae</taxon>
        <taxon>Melastoma</taxon>
    </lineage>
</organism>
<gene>
    <name evidence="1" type="ORF">MLD38_031669</name>
</gene>
<keyword evidence="2" id="KW-1185">Reference proteome</keyword>